<feature type="non-terminal residue" evidence="2">
    <location>
        <position position="113"/>
    </location>
</feature>
<dbReference type="AlphaFoldDB" id="A0A6J4KJK0"/>
<proteinExistence type="predicted"/>
<feature type="non-terminal residue" evidence="2">
    <location>
        <position position="1"/>
    </location>
</feature>
<gene>
    <name evidence="2" type="ORF">AVDCRST_MAG40-758</name>
</gene>
<feature type="compositionally biased region" description="Basic residues" evidence="1">
    <location>
        <begin position="24"/>
        <end position="34"/>
    </location>
</feature>
<sequence>GNRSAQRHGHAAHAGNAPGDGQRRSGRRRPRRGPHGAPPRGAHRRTPRQGQRALLPERDDGQPGRALAARPPRHRGAARRQRPRAPLGGGRRGGALRAPAAPRRGRGRGDARW</sequence>
<accession>A0A6J4KJK0</accession>
<evidence type="ECO:0000256" key="1">
    <source>
        <dbReference type="SAM" id="MobiDB-lite"/>
    </source>
</evidence>
<feature type="compositionally biased region" description="Basic residues" evidence="1">
    <location>
        <begin position="1"/>
        <end position="11"/>
    </location>
</feature>
<name>A0A6J4KJK0_9BACT</name>
<feature type="compositionally biased region" description="Basic residues" evidence="1">
    <location>
        <begin position="71"/>
        <end position="83"/>
    </location>
</feature>
<keyword evidence="2" id="KW-0456">Lyase</keyword>
<dbReference type="GO" id="GO:0016829">
    <property type="term" value="F:lyase activity"/>
    <property type="evidence" value="ECO:0007669"/>
    <property type="project" value="UniProtKB-KW"/>
</dbReference>
<organism evidence="2">
    <name type="scientific">uncultured Gemmatimonadaceae bacterium</name>
    <dbReference type="NCBI Taxonomy" id="246130"/>
    <lineage>
        <taxon>Bacteria</taxon>
        <taxon>Pseudomonadati</taxon>
        <taxon>Gemmatimonadota</taxon>
        <taxon>Gemmatimonadia</taxon>
        <taxon>Gemmatimonadales</taxon>
        <taxon>Gemmatimonadaceae</taxon>
        <taxon>environmental samples</taxon>
    </lineage>
</organism>
<protein>
    <submittedName>
        <fullName evidence="2">Low-specificity L-threonine aldolase</fullName>
        <ecNumber evidence="2">4.1.2.48</ecNumber>
    </submittedName>
</protein>
<evidence type="ECO:0000313" key="2">
    <source>
        <dbReference type="EMBL" id="CAA9307369.1"/>
    </source>
</evidence>
<reference evidence="2" key="1">
    <citation type="submission" date="2020-02" db="EMBL/GenBank/DDBJ databases">
        <authorList>
            <person name="Meier V. D."/>
        </authorList>
    </citation>
    <scope>NUCLEOTIDE SEQUENCE</scope>
    <source>
        <strain evidence="2">AVDCRST_MAG40</strain>
    </source>
</reference>
<feature type="region of interest" description="Disordered" evidence="1">
    <location>
        <begin position="1"/>
        <end position="113"/>
    </location>
</feature>
<dbReference type="EC" id="4.1.2.48" evidence="2"/>
<dbReference type="EMBL" id="CADCTX010000221">
    <property type="protein sequence ID" value="CAA9307369.1"/>
    <property type="molecule type" value="Genomic_DNA"/>
</dbReference>